<organism evidence="4 5">
    <name type="scientific">Taylorella equigenitalis ATCC 35865</name>
    <dbReference type="NCBI Taxonomy" id="743973"/>
    <lineage>
        <taxon>Bacteria</taxon>
        <taxon>Pseudomonadati</taxon>
        <taxon>Pseudomonadota</taxon>
        <taxon>Betaproteobacteria</taxon>
        <taxon>Burkholderiales</taxon>
        <taxon>Alcaligenaceae</taxon>
        <taxon>Taylorella</taxon>
    </lineage>
</organism>
<keyword evidence="5" id="KW-1185">Reference proteome</keyword>
<dbReference type="EMBL" id="CP003264">
    <property type="protein sequence ID" value="AFN35312.1"/>
    <property type="molecule type" value="Genomic_DNA"/>
</dbReference>
<name>A0ABM5N8P5_9BURK</name>
<protein>
    <recommendedName>
        <fullName evidence="3">Phytase-like domain-containing protein</fullName>
    </recommendedName>
</protein>
<proteinExistence type="predicted"/>
<evidence type="ECO:0000256" key="1">
    <source>
        <dbReference type="SAM" id="MobiDB-lite"/>
    </source>
</evidence>
<feature type="chain" id="PRO_5045862923" description="Phytase-like domain-containing protein" evidence="2">
    <location>
        <begin position="21"/>
        <end position="415"/>
    </location>
</feature>
<evidence type="ECO:0000256" key="2">
    <source>
        <dbReference type="SAM" id="SignalP"/>
    </source>
</evidence>
<evidence type="ECO:0000313" key="5">
    <source>
        <dbReference type="Proteomes" id="UP000003121"/>
    </source>
</evidence>
<dbReference type="PANTHER" id="PTHR37957:SF1">
    <property type="entry name" value="PHYTASE-LIKE DOMAIN-CONTAINING PROTEIN"/>
    <property type="match status" value="1"/>
</dbReference>
<feature type="domain" description="Phytase-like" evidence="3">
    <location>
        <begin position="42"/>
        <end position="379"/>
    </location>
</feature>
<dbReference type="InterPro" id="IPR011044">
    <property type="entry name" value="Quino_amine_DH_bsu"/>
</dbReference>
<dbReference type="SUPFAM" id="SSF50969">
    <property type="entry name" value="YVTN repeat-like/Quinoprotein amine dehydrogenase"/>
    <property type="match status" value="1"/>
</dbReference>
<feature type="signal peptide" evidence="2">
    <location>
        <begin position="1"/>
        <end position="20"/>
    </location>
</feature>
<sequence>MTKFSLKAIVLSIATLGAFAQAQVALPYTDLGKTGDVEVRNGGFGSAAYKDATNPNRFYAITDRGPNADSANKGEKIFVVPTYSPTLGHFEISEDGKSIKTLKSVKLKRPDGKEITGLPNPEGYGATGEKAISPDGKELGEDEYGIDTEGLVVLEDGTFWVSDEYGPHIAHFDAEGKQIERISPLGFKNEGRKIPAVFATRRPNRGMEGLTITPDGKTLVGIMQSTMFNPSKDDLNRTVTRILAFDLETGKTKQYLYRQEQKNNSNSEIVAISNTKFLVDERDGKFVGKDDVVQKHVYLIDIEGATDVSDTDESKNGKMVNDKTLEQSSWEDLEAAGIKPVSKKLLVDLVNEINYPHDKFEGMWLKDEKTLAVINDDDFGITSDKEGKVSQKVLPSTKNIDANTVYFIPVELPKE</sequence>
<reference evidence="4 5" key="1">
    <citation type="journal article" date="2012" name="Vet. Microbiol.">
        <title>Comparative genomic analyses of the Taylorellae.</title>
        <authorList>
            <person name="Hauser H."/>
            <person name="Richter D.C."/>
            <person name="van Tonder A."/>
            <person name="Clark L."/>
            <person name="Preston A."/>
        </authorList>
    </citation>
    <scope>NUCLEOTIDE SEQUENCE [LARGE SCALE GENOMIC DNA]</scope>
    <source>
        <strain evidence="4 5">ATCC 35865</strain>
    </source>
</reference>
<dbReference type="Pfam" id="PF13449">
    <property type="entry name" value="Phytase-like"/>
    <property type="match status" value="1"/>
</dbReference>
<feature type="region of interest" description="Disordered" evidence="1">
    <location>
        <begin position="111"/>
        <end position="135"/>
    </location>
</feature>
<evidence type="ECO:0000259" key="3">
    <source>
        <dbReference type="Pfam" id="PF13449"/>
    </source>
</evidence>
<keyword evidence="2" id="KW-0732">Signal</keyword>
<evidence type="ECO:0000313" key="4">
    <source>
        <dbReference type="EMBL" id="AFN35312.1"/>
    </source>
</evidence>
<accession>A0ABM5N8P5</accession>
<gene>
    <name evidence="4" type="ORF">KUI_0211</name>
</gene>
<dbReference type="RefSeq" id="WP_014840092.1">
    <property type="nucleotide sequence ID" value="NC_018108.1"/>
</dbReference>
<dbReference type="Proteomes" id="UP000003121">
    <property type="component" value="Chromosome"/>
</dbReference>
<dbReference type="PANTHER" id="PTHR37957">
    <property type="entry name" value="BLR7070 PROTEIN"/>
    <property type="match status" value="1"/>
</dbReference>
<dbReference type="InterPro" id="IPR027372">
    <property type="entry name" value="Phytase-like_dom"/>
</dbReference>